<evidence type="ECO:0000256" key="2">
    <source>
        <dbReference type="SAM" id="Coils"/>
    </source>
</evidence>
<dbReference type="NCBIfam" id="TIGR01730">
    <property type="entry name" value="RND_mfp"/>
    <property type="match status" value="1"/>
</dbReference>
<dbReference type="AlphaFoldDB" id="A0A517MG04"/>
<reference evidence="5 6" key="1">
    <citation type="submission" date="2019-02" db="EMBL/GenBank/DDBJ databases">
        <title>Deep-cultivation of Planctomycetes and their phenomic and genomic characterization uncovers novel biology.</title>
        <authorList>
            <person name="Wiegand S."/>
            <person name="Jogler M."/>
            <person name="Boedeker C."/>
            <person name="Pinto D."/>
            <person name="Vollmers J."/>
            <person name="Rivas-Marin E."/>
            <person name="Kohn T."/>
            <person name="Peeters S.H."/>
            <person name="Heuer A."/>
            <person name="Rast P."/>
            <person name="Oberbeckmann S."/>
            <person name="Bunk B."/>
            <person name="Jeske O."/>
            <person name="Meyerdierks A."/>
            <person name="Storesund J.E."/>
            <person name="Kallscheuer N."/>
            <person name="Luecker S."/>
            <person name="Lage O.M."/>
            <person name="Pohl T."/>
            <person name="Merkel B.J."/>
            <person name="Hornburger P."/>
            <person name="Mueller R.-W."/>
            <person name="Bruemmer F."/>
            <person name="Labrenz M."/>
            <person name="Spormann A.M."/>
            <person name="Op den Camp H."/>
            <person name="Overmann J."/>
            <person name="Amann R."/>
            <person name="Jetten M.S.M."/>
            <person name="Mascher T."/>
            <person name="Medema M.H."/>
            <person name="Devos D.P."/>
            <person name="Kaster A.-K."/>
            <person name="Ovreas L."/>
            <person name="Rohde M."/>
            <person name="Galperin M.Y."/>
            <person name="Jogler C."/>
        </authorList>
    </citation>
    <scope>NUCLEOTIDE SEQUENCE [LARGE SCALE GENOMIC DNA]</scope>
    <source>
        <strain evidence="5 6">FF011L</strain>
    </source>
</reference>
<organism evidence="5 6">
    <name type="scientific">Roseimaritima multifibrata</name>
    <dbReference type="NCBI Taxonomy" id="1930274"/>
    <lineage>
        <taxon>Bacteria</taxon>
        <taxon>Pseudomonadati</taxon>
        <taxon>Planctomycetota</taxon>
        <taxon>Planctomycetia</taxon>
        <taxon>Pirellulales</taxon>
        <taxon>Pirellulaceae</taxon>
        <taxon>Roseimaritima</taxon>
    </lineage>
</organism>
<accession>A0A517MG04</accession>
<dbReference type="OrthoDB" id="9778236at2"/>
<dbReference type="InterPro" id="IPR006143">
    <property type="entry name" value="RND_pump_MFP"/>
</dbReference>
<name>A0A517MG04_9BACT</name>
<dbReference type="SUPFAM" id="SSF111369">
    <property type="entry name" value="HlyD-like secretion proteins"/>
    <property type="match status" value="1"/>
</dbReference>
<comment type="similarity">
    <text evidence="1">Belongs to the membrane fusion protein (MFP) (TC 8.A.1) family.</text>
</comment>
<keyword evidence="3" id="KW-0812">Transmembrane</keyword>
<dbReference type="EMBL" id="CP036262">
    <property type="protein sequence ID" value="QDS93809.1"/>
    <property type="molecule type" value="Genomic_DNA"/>
</dbReference>
<evidence type="ECO:0000256" key="1">
    <source>
        <dbReference type="ARBA" id="ARBA00009477"/>
    </source>
</evidence>
<dbReference type="PANTHER" id="PTHR30469">
    <property type="entry name" value="MULTIDRUG RESISTANCE PROTEIN MDTA"/>
    <property type="match status" value="1"/>
</dbReference>
<keyword evidence="6" id="KW-1185">Reference proteome</keyword>
<dbReference type="Gene3D" id="2.40.30.170">
    <property type="match status" value="1"/>
</dbReference>
<evidence type="ECO:0000256" key="3">
    <source>
        <dbReference type="SAM" id="Phobius"/>
    </source>
</evidence>
<dbReference type="Gene3D" id="1.10.287.470">
    <property type="entry name" value="Helix hairpin bin"/>
    <property type="match status" value="1"/>
</dbReference>
<proteinExistence type="inferred from homology"/>
<evidence type="ECO:0000259" key="4">
    <source>
        <dbReference type="Pfam" id="PF25954"/>
    </source>
</evidence>
<gene>
    <name evidence="5" type="primary">macA_2</name>
    <name evidence="5" type="ORF">FF011L_25820</name>
</gene>
<sequence>MWYQVIQSRDGILNKLALKKNFFGLSKVIGMIAAMGVLIATVAWLSGMFEKKIEPGWQPQAGGRLGNQTTDTVHEVDKETIEEAIGTLKASSRTIVSAKLMATIEEITVTAGDQVEKGQTLIRLNDQEYQSRLAQAKRALEAATANREQAEKQFERVQSLQEQNAASRSDFDDASRDLQVTIADEARAMQAVREAEVMLSYATVTAAKSGRIVDRTAEPGDIAQPGQPILTLYDETSLRLEAPVMEHLAVKLRPGDELDVKVDALNRVYRATVDEIVPQADAPSRSFLVKASLPKSEDLYEGMFGRLLIPAGIRRHLCLNTDAVVRIGQLEFVDVVLPDGIVERRMIKTGNLGMPGRQEVLSGVDVGERVVLHSDDNRGSSEGDVDNE</sequence>
<dbReference type="KEGG" id="rml:FF011L_25820"/>
<dbReference type="GO" id="GO:1990281">
    <property type="term" value="C:efflux pump complex"/>
    <property type="evidence" value="ECO:0007669"/>
    <property type="project" value="TreeGrafter"/>
</dbReference>
<dbReference type="PANTHER" id="PTHR30469:SF15">
    <property type="entry name" value="HLYD FAMILY OF SECRETION PROTEINS"/>
    <property type="match status" value="1"/>
</dbReference>
<dbReference type="Proteomes" id="UP000320672">
    <property type="component" value="Chromosome"/>
</dbReference>
<keyword evidence="3" id="KW-0472">Membrane</keyword>
<protein>
    <submittedName>
        <fullName evidence="5">Macrolide export protein MacA</fullName>
    </submittedName>
</protein>
<dbReference type="InterPro" id="IPR058792">
    <property type="entry name" value="Beta-barrel_RND_2"/>
</dbReference>
<evidence type="ECO:0000313" key="5">
    <source>
        <dbReference type="EMBL" id="QDS93809.1"/>
    </source>
</evidence>
<dbReference type="Pfam" id="PF25954">
    <property type="entry name" value="Beta-barrel_RND_2"/>
    <property type="match status" value="1"/>
</dbReference>
<feature type="transmembrane region" description="Helical" evidence="3">
    <location>
        <begin position="21"/>
        <end position="45"/>
    </location>
</feature>
<evidence type="ECO:0000313" key="6">
    <source>
        <dbReference type="Proteomes" id="UP000320672"/>
    </source>
</evidence>
<dbReference type="Gene3D" id="2.40.420.20">
    <property type="match status" value="1"/>
</dbReference>
<feature type="domain" description="CusB-like beta-barrel" evidence="4">
    <location>
        <begin position="240"/>
        <end position="307"/>
    </location>
</feature>
<dbReference type="RefSeq" id="WP_145351903.1">
    <property type="nucleotide sequence ID" value="NZ_CP036262.1"/>
</dbReference>
<feature type="coiled-coil region" evidence="2">
    <location>
        <begin position="126"/>
        <end position="160"/>
    </location>
</feature>
<dbReference type="Gene3D" id="2.40.50.100">
    <property type="match status" value="1"/>
</dbReference>
<keyword evidence="2" id="KW-0175">Coiled coil</keyword>
<keyword evidence="3" id="KW-1133">Transmembrane helix</keyword>
<dbReference type="GO" id="GO:0015562">
    <property type="term" value="F:efflux transmembrane transporter activity"/>
    <property type="evidence" value="ECO:0007669"/>
    <property type="project" value="TreeGrafter"/>
</dbReference>